<dbReference type="SUPFAM" id="SSF48452">
    <property type="entry name" value="TPR-like"/>
    <property type="match status" value="1"/>
</dbReference>
<name>A0A316DA08_9BACL</name>
<dbReference type="EMBL" id="QGGL01000007">
    <property type="protein sequence ID" value="PWK13463.1"/>
    <property type="molecule type" value="Genomic_DNA"/>
</dbReference>
<accession>A0A316DA08</accession>
<dbReference type="PROSITE" id="PS50005">
    <property type="entry name" value="TPR"/>
    <property type="match status" value="1"/>
</dbReference>
<dbReference type="RefSeq" id="WP_109688748.1">
    <property type="nucleotide sequence ID" value="NZ_QGGL01000007.1"/>
</dbReference>
<dbReference type="InterPro" id="IPR011990">
    <property type="entry name" value="TPR-like_helical_dom_sf"/>
</dbReference>
<gene>
    <name evidence="2" type="ORF">C7459_107131</name>
</gene>
<evidence type="ECO:0000313" key="3">
    <source>
        <dbReference type="Proteomes" id="UP000245634"/>
    </source>
</evidence>
<protein>
    <submittedName>
        <fullName evidence="2">Tetratricopeptide repeat protein</fullName>
    </submittedName>
</protein>
<evidence type="ECO:0000256" key="1">
    <source>
        <dbReference type="PROSITE-ProRule" id="PRU00339"/>
    </source>
</evidence>
<comment type="caution">
    <text evidence="2">The sequence shown here is derived from an EMBL/GenBank/DDBJ whole genome shotgun (WGS) entry which is preliminary data.</text>
</comment>
<keyword evidence="3" id="KW-1185">Reference proteome</keyword>
<dbReference type="Pfam" id="PF13181">
    <property type="entry name" value="TPR_8"/>
    <property type="match status" value="1"/>
</dbReference>
<dbReference type="Gene3D" id="1.25.40.10">
    <property type="entry name" value="Tetratricopeptide repeat domain"/>
    <property type="match status" value="1"/>
</dbReference>
<evidence type="ECO:0000313" key="2">
    <source>
        <dbReference type="EMBL" id="PWK13463.1"/>
    </source>
</evidence>
<sequence length="380" mass="43004">MSIRMDYVRLESEQDKQFYSTPPLQAEGWSEQVTLFLDKLREESAAFHTVGGWAVSTPELQRAAEIFARVVREVFDAPLSLEDEDALHLDVFLNWHLIAEEVRPLFDGARVREGLSDAQYQEFAERISAISIPAEEALYYFLGAYWGEWLVRHRGAVWMLHAPLKPLQAFPDMITSNGTVCLHPFSQVLKKIADPVGDNLAYKSGVFHNEYVPPYPLIASMADRHEATLALMPEEVRLAQQATQQGDAATALTLLQKASERAADNLLVLIQLQQTAWQAQEWEVVHQALTSLLRQHPHARSFYNLGVFYAQFDLFDEAVECMRQAILLNPHYGRAKLTMAALVAEQGEIPVAKALLEQVLNEGYDSAIQEEAQRLMLELQ</sequence>
<dbReference type="SMART" id="SM00028">
    <property type="entry name" value="TPR"/>
    <property type="match status" value="2"/>
</dbReference>
<proteinExistence type="predicted"/>
<dbReference type="Proteomes" id="UP000245634">
    <property type="component" value="Unassembled WGS sequence"/>
</dbReference>
<reference evidence="2 3" key="1">
    <citation type="submission" date="2018-05" db="EMBL/GenBank/DDBJ databases">
        <title>Genomic Encyclopedia of Type Strains, Phase IV (KMG-IV): sequencing the most valuable type-strain genomes for metagenomic binning, comparative biology and taxonomic classification.</title>
        <authorList>
            <person name="Goeker M."/>
        </authorList>
    </citation>
    <scope>NUCLEOTIDE SEQUENCE [LARGE SCALE GENOMIC DNA]</scope>
    <source>
        <strain evidence="2 3">DSM 18773</strain>
    </source>
</reference>
<dbReference type="OrthoDB" id="9769030at2"/>
<feature type="repeat" description="TPR" evidence="1">
    <location>
        <begin position="299"/>
        <end position="332"/>
    </location>
</feature>
<dbReference type="AlphaFoldDB" id="A0A316DA08"/>
<dbReference type="InterPro" id="IPR019734">
    <property type="entry name" value="TPR_rpt"/>
</dbReference>
<organism evidence="2 3">
    <name type="scientific">Tumebacillus permanentifrigoris</name>
    <dbReference type="NCBI Taxonomy" id="378543"/>
    <lineage>
        <taxon>Bacteria</taxon>
        <taxon>Bacillati</taxon>
        <taxon>Bacillota</taxon>
        <taxon>Bacilli</taxon>
        <taxon>Bacillales</taxon>
        <taxon>Alicyclobacillaceae</taxon>
        <taxon>Tumebacillus</taxon>
    </lineage>
</organism>
<keyword evidence="1" id="KW-0802">TPR repeat</keyword>